<dbReference type="GO" id="GO:0003677">
    <property type="term" value="F:DNA binding"/>
    <property type="evidence" value="ECO:0007669"/>
    <property type="project" value="InterPro"/>
</dbReference>
<dbReference type="Gene3D" id="1.10.10.10">
    <property type="entry name" value="Winged helix-like DNA-binding domain superfamily/Winged helix DNA-binding domain"/>
    <property type="match status" value="1"/>
</dbReference>
<keyword evidence="3" id="KW-1185">Reference proteome</keyword>
<evidence type="ECO:0000259" key="1">
    <source>
        <dbReference type="SMART" id="SM00421"/>
    </source>
</evidence>
<reference evidence="2 3" key="1">
    <citation type="submission" date="2016-10" db="EMBL/GenBank/DDBJ databases">
        <authorList>
            <person name="de Groot N.N."/>
        </authorList>
    </citation>
    <scope>NUCLEOTIDE SEQUENCE [LARGE SCALE GENOMIC DNA]</scope>
    <source>
        <strain evidence="2 3">CGMCC 4.3510</strain>
    </source>
</reference>
<dbReference type="InterPro" id="IPR051797">
    <property type="entry name" value="TrmB-like"/>
</dbReference>
<dbReference type="SMART" id="SM00421">
    <property type="entry name" value="HTH_LUXR"/>
    <property type="match status" value="1"/>
</dbReference>
<sequence length="374" mass="40034">MVRLCDSADPAAREGYSPIMSERPFEALGLSADADRAYPLLVATRGVANGELARQMGVSREQAEDACGELAGRGLARQGRDGRWYPVPPQSTLLPLVARAQEQLRRGRELLDRLGVEYQRVHEGHRAEEIVRVVEGQAAIARWAEQLHASAASDLMAFVRTDKDGAGGAGGDALADPLACGRATAPGVRRRVVFERAGFESMNLESPAALAALDPPGARQQAYVRVTDRLPVRLCVADRSLALLPLPADGRPPDPVMLVIRPSGLLDALVALFESVWAGGVPVGRLDASSPPVRTDAGGPRSVLQSRILAMLVSGSTDAAMARALGVAVRTVQRHIAAMQRDAGVDNRIRLVWHAARHGWLDDGYEAREVVPSD</sequence>
<protein>
    <recommendedName>
        <fullName evidence="1">HTH luxR-type domain-containing protein</fullName>
    </recommendedName>
</protein>
<gene>
    <name evidence="2" type="ORF">SAMN05216251_104367</name>
</gene>
<evidence type="ECO:0000313" key="2">
    <source>
        <dbReference type="EMBL" id="SFE68883.1"/>
    </source>
</evidence>
<dbReference type="STRING" id="380248.SAMN05216251_104367"/>
<dbReference type="AlphaFoldDB" id="A0A1I2CM46"/>
<feature type="domain" description="HTH luxR-type" evidence="1">
    <location>
        <begin position="298"/>
        <end position="355"/>
    </location>
</feature>
<accession>A0A1I2CM46</accession>
<name>A0A1I2CM46_9ACTN</name>
<organism evidence="2 3">
    <name type="scientific">Actinacidiphila alni</name>
    <dbReference type="NCBI Taxonomy" id="380248"/>
    <lineage>
        <taxon>Bacteria</taxon>
        <taxon>Bacillati</taxon>
        <taxon>Actinomycetota</taxon>
        <taxon>Actinomycetes</taxon>
        <taxon>Kitasatosporales</taxon>
        <taxon>Streptomycetaceae</taxon>
        <taxon>Actinacidiphila</taxon>
    </lineage>
</organism>
<evidence type="ECO:0000313" key="3">
    <source>
        <dbReference type="Proteomes" id="UP000199323"/>
    </source>
</evidence>
<dbReference type="PANTHER" id="PTHR34293:SF1">
    <property type="entry name" value="HTH-TYPE TRANSCRIPTIONAL REGULATOR TRMBL2"/>
    <property type="match status" value="1"/>
</dbReference>
<dbReference type="EMBL" id="FONG01000004">
    <property type="protein sequence ID" value="SFE68883.1"/>
    <property type="molecule type" value="Genomic_DNA"/>
</dbReference>
<dbReference type="InterPro" id="IPR016032">
    <property type="entry name" value="Sig_transdc_resp-reg_C-effctor"/>
</dbReference>
<proteinExistence type="predicted"/>
<dbReference type="PANTHER" id="PTHR34293">
    <property type="entry name" value="HTH-TYPE TRANSCRIPTIONAL REGULATOR TRMBL2"/>
    <property type="match status" value="1"/>
</dbReference>
<dbReference type="SUPFAM" id="SSF46894">
    <property type="entry name" value="C-terminal effector domain of the bipartite response regulators"/>
    <property type="match status" value="1"/>
</dbReference>
<dbReference type="InterPro" id="IPR036388">
    <property type="entry name" value="WH-like_DNA-bd_sf"/>
</dbReference>
<dbReference type="GO" id="GO:0006355">
    <property type="term" value="P:regulation of DNA-templated transcription"/>
    <property type="evidence" value="ECO:0007669"/>
    <property type="project" value="InterPro"/>
</dbReference>
<dbReference type="InterPro" id="IPR000792">
    <property type="entry name" value="Tscrpt_reg_LuxR_C"/>
</dbReference>
<dbReference type="Proteomes" id="UP000199323">
    <property type="component" value="Unassembled WGS sequence"/>
</dbReference>